<keyword evidence="3" id="KW-0472">Membrane</keyword>
<sequence>MGGAPEAGRSSSTGKTGCYRRSGAKKQTPNNSVIPFPLGVRKVPVAFVLWIPLDLSSFVVMEETSHGALSMNSGASSSSSSSNTSTSESDALGGETLPSSLSASRSDGGVQDDDDDGDDGNVDGTRDDVVILIYKPDDVCKFAGTGDAINLAKAFAQDNTLVNARDASRGASPLQWACLNGHNECIAAILELPDVDVSQTDNEGQTAVHWAVINVATPYPLIQLLQKAKGIKPNEMTDALAYTPFHVAAQYGNEAALALLVSHFVRMQLSQTEAQSLPWCEGDAKQRTPLHWAAFKGHANVATLLSRIGCPEQALDDGGLTALDWACARGASAVVMVLIHYHVGRHMRMLTRESYAADDIDSSNAGGMNVPMPPRPDSDDEATTPRPANGMHTFRHLLTRVGGEGMTPRQYIHRLMSFPQAAQAAKAMDGALESASSSLAWRAWDTYEDGTARGETIRRAARLRNAAPWIPIEFARVACAALELIPWRILAAPAPRASSAAKTTWDRMVSAVAHRWYLVTRHPKVSNRCVLLPILLIVIVGHAIIPTLSAISNAKNGHVHVADDAHLALLFTSPRALAGMICVIVAGVAFAIHGAMRARSIASCTVRDALRRAEASDRLACVPGLNPLSAAEVRDECRLALRGSDRWRQAWIDSGGGDDSAKGDGDADNDNDNGEMALELSGKTEVARLGISLDDFGYHHPLLDVPVTKSNAREVMCVHAGLALVCLSSALLQLNSLVYVEPLTASGLGLRNAASSMHHHHSHHLHGDDVVPPPLSPFALPHSQPLAFVLTLLCMLCFACAFAIDYVSAVRRGVSVRQLAYRGGM</sequence>
<gene>
    <name evidence="4" type="ORF">PPROV_000311400</name>
</gene>
<dbReference type="Proteomes" id="UP000660262">
    <property type="component" value="Unassembled WGS sequence"/>
</dbReference>
<dbReference type="InterPro" id="IPR002110">
    <property type="entry name" value="Ankyrin_rpt"/>
</dbReference>
<evidence type="ECO:0008006" key="6">
    <source>
        <dbReference type="Google" id="ProtNLM"/>
    </source>
</evidence>
<feature type="transmembrane region" description="Helical" evidence="3">
    <location>
        <begin position="715"/>
        <end position="734"/>
    </location>
</feature>
<name>A0A830HEX2_9CHLO</name>
<dbReference type="AlphaFoldDB" id="A0A830HEX2"/>
<feature type="region of interest" description="Disordered" evidence="2">
    <location>
        <begin position="1"/>
        <end position="35"/>
    </location>
</feature>
<feature type="compositionally biased region" description="Low complexity" evidence="2">
    <location>
        <begin position="70"/>
        <end position="89"/>
    </location>
</feature>
<proteinExistence type="predicted"/>
<evidence type="ECO:0000256" key="3">
    <source>
        <dbReference type="SAM" id="Phobius"/>
    </source>
</evidence>
<evidence type="ECO:0000256" key="1">
    <source>
        <dbReference type="PROSITE-ProRule" id="PRU00023"/>
    </source>
</evidence>
<dbReference type="PANTHER" id="PTHR24121:SF23">
    <property type="entry name" value="NO MECHANORECEPTOR POTENTIAL C, ISOFORM H"/>
    <property type="match status" value="1"/>
</dbReference>
<dbReference type="PANTHER" id="PTHR24121">
    <property type="entry name" value="NO MECHANORECEPTOR POTENTIAL C, ISOFORM D-RELATED"/>
    <property type="match status" value="1"/>
</dbReference>
<dbReference type="Gene3D" id="1.25.40.20">
    <property type="entry name" value="Ankyrin repeat-containing domain"/>
    <property type="match status" value="2"/>
</dbReference>
<keyword evidence="5" id="KW-1185">Reference proteome</keyword>
<reference evidence="4" key="1">
    <citation type="submission" date="2020-10" db="EMBL/GenBank/DDBJ databases">
        <title>Unveiling of a novel bifunctional photoreceptor, Dualchrome1, isolated from a cosmopolitan green alga.</title>
        <authorList>
            <person name="Suzuki S."/>
            <person name="Kawachi M."/>
        </authorList>
    </citation>
    <scope>NUCLEOTIDE SEQUENCE</scope>
    <source>
        <strain evidence="4">NIES 2893</strain>
    </source>
</reference>
<accession>A0A830HEX2</accession>
<feature type="region of interest" description="Disordered" evidence="2">
    <location>
        <begin position="653"/>
        <end position="675"/>
    </location>
</feature>
<comment type="caution">
    <text evidence="4">The sequence shown here is derived from an EMBL/GenBank/DDBJ whole genome shotgun (WGS) entry which is preliminary data.</text>
</comment>
<dbReference type="PROSITE" id="PS50088">
    <property type="entry name" value="ANK_REPEAT"/>
    <property type="match status" value="1"/>
</dbReference>
<dbReference type="Pfam" id="PF12796">
    <property type="entry name" value="Ank_2"/>
    <property type="match status" value="1"/>
</dbReference>
<dbReference type="OrthoDB" id="71307at2759"/>
<dbReference type="SMART" id="SM00248">
    <property type="entry name" value="ANK"/>
    <property type="match status" value="5"/>
</dbReference>
<feature type="compositionally biased region" description="Acidic residues" evidence="2">
    <location>
        <begin position="110"/>
        <end position="121"/>
    </location>
</feature>
<feature type="transmembrane region" description="Helical" evidence="3">
    <location>
        <begin position="786"/>
        <end position="807"/>
    </location>
</feature>
<evidence type="ECO:0000313" key="5">
    <source>
        <dbReference type="Proteomes" id="UP000660262"/>
    </source>
</evidence>
<evidence type="ECO:0000313" key="4">
    <source>
        <dbReference type="EMBL" id="GHP04360.1"/>
    </source>
</evidence>
<feature type="transmembrane region" description="Helical" evidence="3">
    <location>
        <begin position="571"/>
        <end position="592"/>
    </location>
</feature>
<feature type="transmembrane region" description="Helical" evidence="3">
    <location>
        <begin position="530"/>
        <end position="551"/>
    </location>
</feature>
<feature type="transmembrane region" description="Helical" evidence="3">
    <location>
        <begin position="322"/>
        <end position="343"/>
    </location>
</feature>
<dbReference type="InterPro" id="IPR036770">
    <property type="entry name" value="Ankyrin_rpt-contain_sf"/>
</dbReference>
<keyword evidence="1" id="KW-0040">ANK repeat</keyword>
<feature type="repeat" description="ANK" evidence="1">
    <location>
        <begin position="285"/>
        <end position="317"/>
    </location>
</feature>
<dbReference type="SUPFAM" id="SSF48403">
    <property type="entry name" value="Ankyrin repeat"/>
    <property type="match status" value="1"/>
</dbReference>
<organism evidence="4 5">
    <name type="scientific">Pycnococcus provasolii</name>
    <dbReference type="NCBI Taxonomy" id="41880"/>
    <lineage>
        <taxon>Eukaryota</taxon>
        <taxon>Viridiplantae</taxon>
        <taxon>Chlorophyta</taxon>
        <taxon>Pseudoscourfieldiophyceae</taxon>
        <taxon>Pseudoscourfieldiales</taxon>
        <taxon>Pycnococcaceae</taxon>
        <taxon>Pycnococcus</taxon>
    </lineage>
</organism>
<feature type="region of interest" description="Disordered" evidence="2">
    <location>
        <begin position="69"/>
        <end position="123"/>
    </location>
</feature>
<dbReference type="EMBL" id="BNJQ01000007">
    <property type="protein sequence ID" value="GHP04360.1"/>
    <property type="molecule type" value="Genomic_DNA"/>
</dbReference>
<evidence type="ECO:0000256" key="2">
    <source>
        <dbReference type="SAM" id="MobiDB-lite"/>
    </source>
</evidence>
<protein>
    <recommendedName>
        <fullName evidence="6">Protein S-acyltransferase</fullName>
    </recommendedName>
</protein>
<keyword evidence="3" id="KW-0812">Transmembrane</keyword>
<feature type="region of interest" description="Disordered" evidence="2">
    <location>
        <begin position="362"/>
        <end position="390"/>
    </location>
</feature>
<keyword evidence="3" id="KW-1133">Transmembrane helix</keyword>